<dbReference type="RefSeq" id="XP_025350953.1">
    <property type="nucleotide sequence ID" value="XM_025491345.1"/>
</dbReference>
<sequence>MWHDSTSPSPSPLCLASSSSSTSTSLQCSSHRHGALRLPRLPRKPRKSYYDQEELLYCDTDEEVQGHGEQEDSPPLAPLCADAETVIWRDRKFGMTSAGIRAGWARRKRRGVEKEDDDEYRQQGSPRGV</sequence>
<dbReference type="AlphaFoldDB" id="A0A316UIM2"/>
<accession>A0A316UIM2</accession>
<feature type="compositionally biased region" description="Basic residues" evidence="1">
    <location>
        <begin position="30"/>
        <end position="47"/>
    </location>
</feature>
<dbReference type="GeneID" id="37013079"/>
<feature type="region of interest" description="Disordered" evidence="1">
    <location>
        <begin position="1"/>
        <end position="47"/>
    </location>
</feature>
<dbReference type="EMBL" id="KZ819321">
    <property type="protein sequence ID" value="PWN23793.1"/>
    <property type="molecule type" value="Genomic_DNA"/>
</dbReference>
<organism evidence="2 3">
    <name type="scientific">Pseudomicrostroma glucosiphilum</name>
    <dbReference type="NCBI Taxonomy" id="1684307"/>
    <lineage>
        <taxon>Eukaryota</taxon>
        <taxon>Fungi</taxon>
        <taxon>Dikarya</taxon>
        <taxon>Basidiomycota</taxon>
        <taxon>Ustilaginomycotina</taxon>
        <taxon>Exobasidiomycetes</taxon>
        <taxon>Microstromatales</taxon>
        <taxon>Microstromatales incertae sedis</taxon>
        <taxon>Pseudomicrostroma</taxon>
    </lineage>
</organism>
<feature type="region of interest" description="Disordered" evidence="1">
    <location>
        <begin position="104"/>
        <end position="129"/>
    </location>
</feature>
<gene>
    <name evidence="2" type="ORF">BCV69DRAFT_279709</name>
</gene>
<feature type="compositionally biased region" description="Low complexity" evidence="1">
    <location>
        <begin position="1"/>
        <end position="29"/>
    </location>
</feature>
<evidence type="ECO:0000313" key="3">
    <source>
        <dbReference type="Proteomes" id="UP000245942"/>
    </source>
</evidence>
<name>A0A316UIM2_9BASI</name>
<protein>
    <submittedName>
        <fullName evidence="2">Uncharacterized protein</fullName>
    </submittedName>
</protein>
<keyword evidence="3" id="KW-1185">Reference proteome</keyword>
<evidence type="ECO:0000256" key="1">
    <source>
        <dbReference type="SAM" id="MobiDB-lite"/>
    </source>
</evidence>
<proteinExistence type="predicted"/>
<evidence type="ECO:0000313" key="2">
    <source>
        <dbReference type="EMBL" id="PWN23793.1"/>
    </source>
</evidence>
<dbReference type="Proteomes" id="UP000245942">
    <property type="component" value="Unassembled WGS sequence"/>
</dbReference>
<reference evidence="2 3" key="1">
    <citation type="journal article" date="2018" name="Mol. Biol. Evol.">
        <title>Broad Genomic Sampling Reveals a Smut Pathogenic Ancestry of the Fungal Clade Ustilaginomycotina.</title>
        <authorList>
            <person name="Kijpornyongpan T."/>
            <person name="Mondo S.J."/>
            <person name="Barry K."/>
            <person name="Sandor L."/>
            <person name="Lee J."/>
            <person name="Lipzen A."/>
            <person name="Pangilinan J."/>
            <person name="LaButti K."/>
            <person name="Hainaut M."/>
            <person name="Henrissat B."/>
            <person name="Grigoriev I.V."/>
            <person name="Spatafora J.W."/>
            <person name="Aime M.C."/>
        </authorList>
    </citation>
    <scope>NUCLEOTIDE SEQUENCE [LARGE SCALE GENOMIC DNA]</scope>
    <source>
        <strain evidence="2 3">MCA 4718</strain>
    </source>
</reference>